<feature type="compositionally biased region" description="Basic and acidic residues" evidence="6">
    <location>
        <begin position="10"/>
        <end position="24"/>
    </location>
</feature>
<sequence length="237" mass="26315">MARGVPRLRLVREGDPEPASEKGAGKAPTLLALDDSELIAAVRAGERSAAAAFHDRVRGRIDATLYRLLGGRDVDHDDLAQLSLIELVQTLDRFRGDCSLNSWVSTVTAHIVYKHIRRRRTERRIFASSDDTDKEAYAGPSSKRVVVARDLVARVRRHLDALDPDKAWTFLLHDACGYDLREIAKITGVSVAAAQSRLVRARRDLHAHIAADPELADELQRRRSGEASASDTKREEP</sequence>
<feature type="domain" description="RNA polymerase sigma factor 70 region 4 type 2" evidence="8">
    <location>
        <begin position="155"/>
        <end position="205"/>
    </location>
</feature>
<keyword evidence="5" id="KW-0804">Transcription</keyword>
<dbReference type="InterPro" id="IPR039425">
    <property type="entry name" value="RNA_pol_sigma-70-like"/>
</dbReference>
<evidence type="ECO:0000259" key="8">
    <source>
        <dbReference type="Pfam" id="PF08281"/>
    </source>
</evidence>
<dbReference type="Gene3D" id="1.10.1740.10">
    <property type="match status" value="1"/>
</dbReference>
<organism evidence="9 10">
    <name type="scientific">Pendulispora brunnea</name>
    <dbReference type="NCBI Taxonomy" id="2905690"/>
    <lineage>
        <taxon>Bacteria</taxon>
        <taxon>Pseudomonadati</taxon>
        <taxon>Myxococcota</taxon>
        <taxon>Myxococcia</taxon>
        <taxon>Myxococcales</taxon>
        <taxon>Sorangiineae</taxon>
        <taxon>Pendulisporaceae</taxon>
        <taxon>Pendulispora</taxon>
    </lineage>
</organism>
<dbReference type="Pfam" id="PF08281">
    <property type="entry name" value="Sigma70_r4_2"/>
    <property type="match status" value="1"/>
</dbReference>
<dbReference type="PANTHER" id="PTHR43133">
    <property type="entry name" value="RNA POLYMERASE ECF-TYPE SIGMA FACTO"/>
    <property type="match status" value="1"/>
</dbReference>
<evidence type="ECO:0000256" key="6">
    <source>
        <dbReference type="SAM" id="MobiDB-lite"/>
    </source>
</evidence>
<evidence type="ECO:0000313" key="10">
    <source>
        <dbReference type="Proteomes" id="UP001379533"/>
    </source>
</evidence>
<gene>
    <name evidence="9" type="ORF">LZC95_10710</name>
</gene>
<evidence type="ECO:0000259" key="7">
    <source>
        <dbReference type="Pfam" id="PF04542"/>
    </source>
</evidence>
<dbReference type="InterPro" id="IPR013325">
    <property type="entry name" value="RNA_pol_sigma_r2"/>
</dbReference>
<dbReference type="EMBL" id="CP089982">
    <property type="protein sequence ID" value="WXB00318.1"/>
    <property type="molecule type" value="Genomic_DNA"/>
</dbReference>
<dbReference type="Proteomes" id="UP001379533">
    <property type="component" value="Chromosome"/>
</dbReference>
<evidence type="ECO:0000256" key="3">
    <source>
        <dbReference type="ARBA" id="ARBA00023082"/>
    </source>
</evidence>
<accession>A0ABZ2KNV0</accession>
<keyword evidence="3" id="KW-0731">Sigma factor</keyword>
<dbReference type="InterPro" id="IPR013324">
    <property type="entry name" value="RNA_pol_sigma_r3/r4-like"/>
</dbReference>
<feature type="compositionally biased region" description="Basic and acidic residues" evidence="6">
    <location>
        <begin position="218"/>
        <end position="237"/>
    </location>
</feature>
<keyword evidence="4" id="KW-0238">DNA-binding</keyword>
<name>A0ABZ2KNV0_9BACT</name>
<dbReference type="SUPFAM" id="SSF88946">
    <property type="entry name" value="Sigma2 domain of RNA polymerase sigma factors"/>
    <property type="match status" value="1"/>
</dbReference>
<evidence type="ECO:0000256" key="2">
    <source>
        <dbReference type="ARBA" id="ARBA00023015"/>
    </source>
</evidence>
<proteinExistence type="inferred from homology"/>
<dbReference type="InterPro" id="IPR036388">
    <property type="entry name" value="WH-like_DNA-bd_sf"/>
</dbReference>
<keyword evidence="2" id="KW-0805">Transcription regulation</keyword>
<keyword evidence="10" id="KW-1185">Reference proteome</keyword>
<dbReference type="InterPro" id="IPR007627">
    <property type="entry name" value="RNA_pol_sigma70_r2"/>
</dbReference>
<evidence type="ECO:0000256" key="5">
    <source>
        <dbReference type="ARBA" id="ARBA00023163"/>
    </source>
</evidence>
<dbReference type="PANTHER" id="PTHR43133:SF8">
    <property type="entry name" value="RNA POLYMERASE SIGMA FACTOR HI_1459-RELATED"/>
    <property type="match status" value="1"/>
</dbReference>
<evidence type="ECO:0000313" key="9">
    <source>
        <dbReference type="EMBL" id="WXB00318.1"/>
    </source>
</evidence>
<feature type="region of interest" description="Disordered" evidence="6">
    <location>
        <begin position="215"/>
        <end position="237"/>
    </location>
</feature>
<reference evidence="9 10" key="1">
    <citation type="submission" date="2021-12" db="EMBL/GenBank/DDBJ databases">
        <title>Discovery of the Pendulisporaceae a myxobacterial family with distinct sporulation behavior and unique specialized metabolism.</title>
        <authorList>
            <person name="Garcia R."/>
            <person name="Popoff A."/>
            <person name="Bader C.D."/>
            <person name="Loehr J."/>
            <person name="Walesch S."/>
            <person name="Walt C."/>
            <person name="Boldt J."/>
            <person name="Bunk B."/>
            <person name="Haeckl F.J.F.P.J."/>
            <person name="Gunesch A.P."/>
            <person name="Birkelbach J."/>
            <person name="Nuebel U."/>
            <person name="Pietschmann T."/>
            <person name="Bach T."/>
            <person name="Mueller R."/>
        </authorList>
    </citation>
    <scope>NUCLEOTIDE SEQUENCE [LARGE SCALE GENOMIC DNA]</scope>
    <source>
        <strain evidence="9 10">MSr12523</strain>
    </source>
</reference>
<dbReference type="SUPFAM" id="SSF88659">
    <property type="entry name" value="Sigma3 and sigma4 domains of RNA polymerase sigma factors"/>
    <property type="match status" value="1"/>
</dbReference>
<dbReference type="Gene3D" id="1.10.10.10">
    <property type="entry name" value="Winged helix-like DNA-binding domain superfamily/Winged helix DNA-binding domain"/>
    <property type="match status" value="1"/>
</dbReference>
<feature type="domain" description="RNA polymerase sigma-70 region 2" evidence="7">
    <location>
        <begin position="56"/>
        <end position="120"/>
    </location>
</feature>
<protein>
    <submittedName>
        <fullName evidence="9">RNA polymerase sigma factor</fullName>
    </submittedName>
</protein>
<dbReference type="RefSeq" id="WP_394850958.1">
    <property type="nucleotide sequence ID" value="NZ_CP089982.1"/>
</dbReference>
<feature type="region of interest" description="Disordered" evidence="6">
    <location>
        <begin position="1"/>
        <end position="26"/>
    </location>
</feature>
<dbReference type="Pfam" id="PF04542">
    <property type="entry name" value="Sigma70_r2"/>
    <property type="match status" value="1"/>
</dbReference>
<dbReference type="InterPro" id="IPR013249">
    <property type="entry name" value="RNA_pol_sigma70_r4_t2"/>
</dbReference>
<evidence type="ECO:0000256" key="1">
    <source>
        <dbReference type="ARBA" id="ARBA00010641"/>
    </source>
</evidence>
<dbReference type="InterPro" id="IPR014284">
    <property type="entry name" value="RNA_pol_sigma-70_dom"/>
</dbReference>
<dbReference type="NCBIfam" id="TIGR02937">
    <property type="entry name" value="sigma70-ECF"/>
    <property type="match status" value="1"/>
</dbReference>
<comment type="similarity">
    <text evidence="1">Belongs to the sigma-70 factor family. ECF subfamily.</text>
</comment>
<evidence type="ECO:0000256" key="4">
    <source>
        <dbReference type="ARBA" id="ARBA00023125"/>
    </source>
</evidence>